<proteinExistence type="predicted"/>
<name>A0A183TA87_SCHSO</name>
<gene>
    <name evidence="1" type="ORF">SSLN_LOCUS13385</name>
</gene>
<evidence type="ECO:0000313" key="2">
    <source>
        <dbReference type="Proteomes" id="UP000275846"/>
    </source>
</evidence>
<protein>
    <submittedName>
        <fullName evidence="1 3">Uncharacterized protein</fullName>
    </submittedName>
</protein>
<accession>A0A183TA87</accession>
<dbReference type="WBParaSite" id="SSLN_0001388801-mRNA-1">
    <property type="protein sequence ID" value="SSLN_0001388801-mRNA-1"/>
    <property type="gene ID" value="SSLN_0001388801"/>
</dbReference>
<dbReference type="AlphaFoldDB" id="A0A183TA87"/>
<reference evidence="3" key="1">
    <citation type="submission" date="2016-06" db="UniProtKB">
        <authorList>
            <consortium name="WormBaseParasite"/>
        </authorList>
    </citation>
    <scope>IDENTIFICATION</scope>
</reference>
<keyword evidence="2" id="KW-1185">Reference proteome</keyword>
<organism evidence="3">
    <name type="scientific">Schistocephalus solidus</name>
    <name type="common">Tapeworm</name>
    <dbReference type="NCBI Taxonomy" id="70667"/>
    <lineage>
        <taxon>Eukaryota</taxon>
        <taxon>Metazoa</taxon>
        <taxon>Spiralia</taxon>
        <taxon>Lophotrochozoa</taxon>
        <taxon>Platyhelminthes</taxon>
        <taxon>Cestoda</taxon>
        <taxon>Eucestoda</taxon>
        <taxon>Diphyllobothriidea</taxon>
        <taxon>Diphyllobothriidae</taxon>
        <taxon>Schistocephalus</taxon>
    </lineage>
</organism>
<evidence type="ECO:0000313" key="3">
    <source>
        <dbReference type="WBParaSite" id="SSLN_0001388801-mRNA-1"/>
    </source>
</evidence>
<evidence type="ECO:0000313" key="1">
    <source>
        <dbReference type="EMBL" id="VDL99770.1"/>
    </source>
</evidence>
<dbReference type="EMBL" id="UYSU01038031">
    <property type="protein sequence ID" value="VDL99770.1"/>
    <property type="molecule type" value="Genomic_DNA"/>
</dbReference>
<dbReference type="Proteomes" id="UP000275846">
    <property type="component" value="Unassembled WGS sequence"/>
</dbReference>
<sequence length="106" mass="11528">MLLWPPLASTKLSPVAPRSWFFPAATPRVTATTSGLNQVRGSGVVCFHTRYVCSLPPDLPPLPVPHIPSYLYSSPSSHPSFLLSFSFSLLFFPSPSLLTLPFSPTV</sequence>
<reference evidence="1 2" key="2">
    <citation type="submission" date="2018-11" db="EMBL/GenBank/DDBJ databases">
        <authorList>
            <consortium name="Pathogen Informatics"/>
        </authorList>
    </citation>
    <scope>NUCLEOTIDE SEQUENCE [LARGE SCALE GENOMIC DNA]</scope>
    <source>
        <strain evidence="1 2">NST_G2</strain>
    </source>
</reference>